<protein>
    <recommendedName>
        <fullName evidence="5">Integrase catalytic domain-containing protein</fullName>
    </recommendedName>
</protein>
<evidence type="ECO:0000256" key="1">
    <source>
        <dbReference type="ARBA" id="ARBA00022578"/>
    </source>
</evidence>
<evidence type="ECO:0000256" key="3">
    <source>
        <dbReference type="ARBA" id="ARBA00048173"/>
    </source>
</evidence>
<dbReference type="InterPro" id="IPR012337">
    <property type="entry name" value="RNaseH-like_sf"/>
</dbReference>
<dbReference type="GO" id="GO:0003723">
    <property type="term" value="F:RNA binding"/>
    <property type="evidence" value="ECO:0007669"/>
    <property type="project" value="UniProtKB-KW"/>
</dbReference>
<dbReference type="GO" id="GO:0005634">
    <property type="term" value="C:nucleus"/>
    <property type="evidence" value="ECO:0007669"/>
    <property type="project" value="UniProtKB-ARBA"/>
</dbReference>
<dbReference type="InterPro" id="IPR039537">
    <property type="entry name" value="Retrotran_Ty1/copia-like"/>
</dbReference>
<feature type="domain" description="Integrase catalytic" evidence="5">
    <location>
        <begin position="123"/>
        <end position="302"/>
    </location>
</feature>
<proteinExistence type="predicted"/>
<evidence type="ECO:0000313" key="7">
    <source>
        <dbReference type="Proteomes" id="UP001295794"/>
    </source>
</evidence>
<dbReference type="InterPro" id="IPR025724">
    <property type="entry name" value="GAG-pre-integrase_dom"/>
</dbReference>
<dbReference type="Pfam" id="PF13976">
    <property type="entry name" value="gag_pre-integrs"/>
    <property type="match status" value="1"/>
</dbReference>
<dbReference type="PANTHER" id="PTHR42648">
    <property type="entry name" value="TRANSPOSASE, PUTATIVE-RELATED"/>
    <property type="match status" value="1"/>
</dbReference>
<dbReference type="PROSITE" id="PS50994">
    <property type="entry name" value="INTEGRASE"/>
    <property type="match status" value="1"/>
</dbReference>
<dbReference type="GO" id="GO:0015074">
    <property type="term" value="P:DNA integration"/>
    <property type="evidence" value="ECO:0007669"/>
    <property type="project" value="InterPro"/>
</dbReference>
<keyword evidence="1" id="KW-0815">Transposition</keyword>
<comment type="catalytic activity">
    <reaction evidence="4">
        <text>DNA(n) + a 2'-deoxyribonucleoside 5'-triphosphate = DNA(n+1) + diphosphate</text>
        <dbReference type="Rhea" id="RHEA:22508"/>
        <dbReference type="Rhea" id="RHEA-COMP:17339"/>
        <dbReference type="Rhea" id="RHEA-COMP:17340"/>
        <dbReference type="ChEBI" id="CHEBI:33019"/>
        <dbReference type="ChEBI" id="CHEBI:61560"/>
        <dbReference type="ChEBI" id="CHEBI:173112"/>
        <dbReference type="EC" id="2.7.7.7"/>
    </reaction>
</comment>
<dbReference type="InterPro" id="IPR001584">
    <property type="entry name" value="Integrase_cat-core"/>
</dbReference>
<comment type="caution">
    <text evidence="6">The sequence shown here is derived from an EMBL/GenBank/DDBJ whole genome shotgun (WGS) entry which is preliminary data.</text>
</comment>
<dbReference type="SUPFAM" id="SSF53098">
    <property type="entry name" value="Ribonuclease H-like"/>
    <property type="match status" value="1"/>
</dbReference>
<accession>A0AAD2GXL3</accession>
<comment type="catalytic activity">
    <reaction evidence="3">
        <text>DNA(n) + a 2'-deoxyribonucleoside 5'-triphosphate = DNA(n+1) + diphosphate</text>
        <dbReference type="Rhea" id="RHEA:22508"/>
        <dbReference type="Rhea" id="RHEA-COMP:17339"/>
        <dbReference type="Rhea" id="RHEA-COMP:17340"/>
        <dbReference type="ChEBI" id="CHEBI:33019"/>
        <dbReference type="ChEBI" id="CHEBI:61560"/>
        <dbReference type="ChEBI" id="CHEBI:173112"/>
        <dbReference type="EC" id="2.7.7.49"/>
    </reaction>
</comment>
<sequence length="323" mass="36017">MNLLSITTLDARGLKGLWGNGTLSVVNRQGVEVLTGRIASRSGSGRKLYAVDLVDKKLVAPTTVAITGRNRKQPTSMENWHRQLGHANIWMIQRMATRGFVEGLDITKGEVRGMCQDCILGKQDRAPFDDKVVHENNALERVHLDLWGRARTPSWGGAVYLLLISDGGTSMKFPVFLADKRKETVLKAFAAWVTEVEVQTERKLKVVRVDLGSEFDNDIFTGYCKDRGIMIERVPKASSAAHGHAERGNRTMIAGARTQLIESGLDAWFWAEATAAHCYVWGFITSARHPDTVPWTRWFRKQDGDGNTVRPNISHLCVWGSVC</sequence>
<dbReference type="Gene3D" id="3.30.420.10">
    <property type="entry name" value="Ribonuclease H-like superfamily/Ribonuclease H"/>
    <property type="match status" value="1"/>
</dbReference>
<reference evidence="6" key="1">
    <citation type="submission" date="2023-11" db="EMBL/GenBank/DDBJ databases">
        <authorList>
            <person name="De Vega J J."/>
            <person name="De Vega J J."/>
        </authorList>
    </citation>
    <scope>NUCLEOTIDE SEQUENCE</scope>
</reference>
<evidence type="ECO:0000259" key="5">
    <source>
        <dbReference type="PROSITE" id="PS50994"/>
    </source>
</evidence>
<evidence type="ECO:0000256" key="2">
    <source>
        <dbReference type="ARBA" id="ARBA00022884"/>
    </source>
</evidence>
<gene>
    <name evidence="6" type="ORF">MYCIT1_LOCUS3931</name>
</gene>
<dbReference type="PANTHER" id="PTHR42648:SF18">
    <property type="entry name" value="RETROTRANSPOSON, UNCLASSIFIED-LIKE PROTEIN"/>
    <property type="match status" value="1"/>
</dbReference>
<keyword evidence="7" id="KW-1185">Reference proteome</keyword>
<keyword evidence="2" id="KW-0694">RNA-binding</keyword>
<dbReference type="Proteomes" id="UP001295794">
    <property type="component" value="Unassembled WGS sequence"/>
</dbReference>
<evidence type="ECO:0000256" key="4">
    <source>
        <dbReference type="ARBA" id="ARBA00049244"/>
    </source>
</evidence>
<dbReference type="InterPro" id="IPR036397">
    <property type="entry name" value="RNaseH_sf"/>
</dbReference>
<dbReference type="EMBL" id="CAVNYO010000047">
    <property type="protein sequence ID" value="CAK5264062.1"/>
    <property type="molecule type" value="Genomic_DNA"/>
</dbReference>
<dbReference type="GO" id="GO:0003964">
    <property type="term" value="F:RNA-directed DNA polymerase activity"/>
    <property type="evidence" value="ECO:0007669"/>
    <property type="project" value="UniProtKB-EC"/>
</dbReference>
<dbReference type="AlphaFoldDB" id="A0AAD2GXL3"/>
<organism evidence="6 7">
    <name type="scientific">Mycena citricolor</name>
    <dbReference type="NCBI Taxonomy" id="2018698"/>
    <lineage>
        <taxon>Eukaryota</taxon>
        <taxon>Fungi</taxon>
        <taxon>Dikarya</taxon>
        <taxon>Basidiomycota</taxon>
        <taxon>Agaricomycotina</taxon>
        <taxon>Agaricomycetes</taxon>
        <taxon>Agaricomycetidae</taxon>
        <taxon>Agaricales</taxon>
        <taxon>Marasmiineae</taxon>
        <taxon>Mycenaceae</taxon>
        <taxon>Mycena</taxon>
    </lineage>
</organism>
<dbReference type="GO" id="GO:0003887">
    <property type="term" value="F:DNA-directed DNA polymerase activity"/>
    <property type="evidence" value="ECO:0007669"/>
    <property type="project" value="UniProtKB-EC"/>
</dbReference>
<dbReference type="GO" id="GO:0032196">
    <property type="term" value="P:transposition"/>
    <property type="evidence" value="ECO:0007669"/>
    <property type="project" value="UniProtKB-KW"/>
</dbReference>
<name>A0AAD2GXL3_9AGAR</name>
<evidence type="ECO:0000313" key="6">
    <source>
        <dbReference type="EMBL" id="CAK5264062.1"/>
    </source>
</evidence>